<evidence type="ECO:0000256" key="1">
    <source>
        <dbReference type="SAM" id="MobiDB-lite"/>
    </source>
</evidence>
<protein>
    <submittedName>
        <fullName evidence="2">Uncharacterized protein</fullName>
    </submittedName>
</protein>
<dbReference type="Gramene" id="mRNA:HanXRQr2_Chr14g0651511">
    <property type="protein sequence ID" value="CDS:HanXRQr2_Chr14g0651511.1"/>
    <property type="gene ID" value="HanXRQr2_Chr14g0651511"/>
</dbReference>
<feature type="region of interest" description="Disordered" evidence="1">
    <location>
        <begin position="63"/>
        <end position="98"/>
    </location>
</feature>
<gene>
    <name evidence="2" type="ORF">HanXRQr2_Chr14g0651511</name>
</gene>
<name>A0A9K3H931_HELAN</name>
<comment type="caution">
    <text evidence="2">The sequence shown here is derived from an EMBL/GenBank/DDBJ whole genome shotgun (WGS) entry which is preliminary data.</text>
</comment>
<keyword evidence="3" id="KW-1185">Reference proteome</keyword>
<organism evidence="2 3">
    <name type="scientific">Helianthus annuus</name>
    <name type="common">Common sunflower</name>
    <dbReference type="NCBI Taxonomy" id="4232"/>
    <lineage>
        <taxon>Eukaryota</taxon>
        <taxon>Viridiplantae</taxon>
        <taxon>Streptophyta</taxon>
        <taxon>Embryophyta</taxon>
        <taxon>Tracheophyta</taxon>
        <taxon>Spermatophyta</taxon>
        <taxon>Magnoliopsida</taxon>
        <taxon>eudicotyledons</taxon>
        <taxon>Gunneridae</taxon>
        <taxon>Pentapetalae</taxon>
        <taxon>asterids</taxon>
        <taxon>campanulids</taxon>
        <taxon>Asterales</taxon>
        <taxon>Asteraceae</taxon>
        <taxon>Asteroideae</taxon>
        <taxon>Heliantheae alliance</taxon>
        <taxon>Heliantheae</taxon>
        <taxon>Helianthus</taxon>
    </lineage>
</organism>
<evidence type="ECO:0000313" key="2">
    <source>
        <dbReference type="EMBL" id="KAF5769719.1"/>
    </source>
</evidence>
<dbReference type="Proteomes" id="UP000215914">
    <property type="component" value="Unassembled WGS sequence"/>
</dbReference>
<feature type="compositionally biased region" description="Low complexity" evidence="1">
    <location>
        <begin position="63"/>
        <end position="78"/>
    </location>
</feature>
<sequence length="138" mass="14562">MAGTGDGMRVGPENNPNWSLIGIVDWHEEDTSTEDAAGSPTRPEEVEEKAFWVCSCSTAACFSTPPSETSATSTEFPTGFESSSNSSPGILTSTPSLNPRTKFSITLVVFFSSICKFSNSCVRFPLTSGPSSTSSSSL</sequence>
<proteinExistence type="predicted"/>
<accession>A0A9K3H931</accession>
<dbReference type="EMBL" id="MNCJ02000329">
    <property type="protein sequence ID" value="KAF5769719.1"/>
    <property type="molecule type" value="Genomic_DNA"/>
</dbReference>
<reference evidence="2" key="1">
    <citation type="journal article" date="2017" name="Nature">
        <title>The sunflower genome provides insights into oil metabolism, flowering and Asterid evolution.</title>
        <authorList>
            <person name="Badouin H."/>
            <person name="Gouzy J."/>
            <person name="Grassa C.J."/>
            <person name="Murat F."/>
            <person name="Staton S.E."/>
            <person name="Cottret L."/>
            <person name="Lelandais-Briere C."/>
            <person name="Owens G.L."/>
            <person name="Carrere S."/>
            <person name="Mayjonade B."/>
            <person name="Legrand L."/>
            <person name="Gill N."/>
            <person name="Kane N.C."/>
            <person name="Bowers J.E."/>
            <person name="Hubner S."/>
            <person name="Bellec A."/>
            <person name="Berard A."/>
            <person name="Berges H."/>
            <person name="Blanchet N."/>
            <person name="Boniface M.C."/>
            <person name="Brunel D."/>
            <person name="Catrice O."/>
            <person name="Chaidir N."/>
            <person name="Claudel C."/>
            <person name="Donnadieu C."/>
            <person name="Faraut T."/>
            <person name="Fievet G."/>
            <person name="Helmstetter N."/>
            <person name="King M."/>
            <person name="Knapp S.J."/>
            <person name="Lai Z."/>
            <person name="Le Paslier M.C."/>
            <person name="Lippi Y."/>
            <person name="Lorenzon L."/>
            <person name="Mandel J.R."/>
            <person name="Marage G."/>
            <person name="Marchand G."/>
            <person name="Marquand E."/>
            <person name="Bret-Mestries E."/>
            <person name="Morien E."/>
            <person name="Nambeesan S."/>
            <person name="Nguyen T."/>
            <person name="Pegot-Espagnet P."/>
            <person name="Pouilly N."/>
            <person name="Raftis F."/>
            <person name="Sallet E."/>
            <person name="Schiex T."/>
            <person name="Thomas J."/>
            <person name="Vandecasteele C."/>
            <person name="Vares D."/>
            <person name="Vear F."/>
            <person name="Vautrin S."/>
            <person name="Crespi M."/>
            <person name="Mangin B."/>
            <person name="Burke J.M."/>
            <person name="Salse J."/>
            <person name="Munos S."/>
            <person name="Vincourt P."/>
            <person name="Rieseberg L.H."/>
            <person name="Langlade N.B."/>
        </authorList>
    </citation>
    <scope>NUCLEOTIDE SEQUENCE</scope>
    <source>
        <tissue evidence="2">Leaves</tissue>
    </source>
</reference>
<evidence type="ECO:0000313" key="3">
    <source>
        <dbReference type="Proteomes" id="UP000215914"/>
    </source>
</evidence>
<feature type="compositionally biased region" description="Polar residues" evidence="1">
    <location>
        <begin position="80"/>
        <end position="98"/>
    </location>
</feature>
<dbReference type="AlphaFoldDB" id="A0A9K3H931"/>
<reference evidence="2" key="2">
    <citation type="submission" date="2020-06" db="EMBL/GenBank/DDBJ databases">
        <title>Helianthus annuus Genome sequencing and assembly Release 2.</title>
        <authorList>
            <person name="Gouzy J."/>
            <person name="Langlade N."/>
            <person name="Munos S."/>
        </authorList>
    </citation>
    <scope>NUCLEOTIDE SEQUENCE</scope>
    <source>
        <tissue evidence="2">Leaves</tissue>
    </source>
</reference>